<gene>
    <name evidence="9" type="ORF">TD95_002906</name>
</gene>
<dbReference type="PANTHER" id="PTHR42940">
    <property type="entry name" value="ALCOHOL DEHYDROGENASE 1-RELATED"/>
    <property type="match status" value="1"/>
</dbReference>
<keyword evidence="5" id="KW-0560">Oxidoreductase</keyword>
<comment type="cofactor">
    <cofactor evidence="1 7">
        <name>Zn(2+)</name>
        <dbReference type="ChEBI" id="CHEBI:29105"/>
    </cofactor>
</comment>
<dbReference type="SUPFAM" id="SSF51735">
    <property type="entry name" value="NAD(P)-binding Rossmann-fold domains"/>
    <property type="match status" value="1"/>
</dbReference>
<dbReference type="Gene3D" id="3.40.50.720">
    <property type="entry name" value="NAD(P)-binding Rossmann-like Domain"/>
    <property type="match status" value="1"/>
</dbReference>
<evidence type="ECO:0000256" key="1">
    <source>
        <dbReference type="ARBA" id="ARBA00001947"/>
    </source>
</evidence>
<evidence type="ECO:0000256" key="3">
    <source>
        <dbReference type="ARBA" id="ARBA00022723"/>
    </source>
</evidence>
<organism evidence="9 10">
    <name type="scientific">Thielaviopsis punctulata</name>
    <dbReference type="NCBI Taxonomy" id="72032"/>
    <lineage>
        <taxon>Eukaryota</taxon>
        <taxon>Fungi</taxon>
        <taxon>Dikarya</taxon>
        <taxon>Ascomycota</taxon>
        <taxon>Pezizomycotina</taxon>
        <taxon>Sordariomycetes</taxon>
        <taxon>Hypocreomycetidae</taxon>
        <taxon>Microascales</taxon>
        <taxon>Ceratocystidaceae</taxon>
        <taxon>Thielaviopsis</taxon>
    </lineage>
</organism>
<dbReference type="Pfam" id="PF00107">
    <property type="entry name" value="ADH_zinc_N"/>
    <property type="match status" value="1"/>
</dbReference>
<protein>
    <recommendedName>
        <fullName evidence="8">Enoyl reductase (ER) domain-containing protein</fullName>
    </recommendedName>
</protein>
<evidence type="ECO:0000256" key="2">
    <source>
        <dbReference type="ARBA" id="ARBA00008072"/>
    </source>
</evidence>
<name>A0A0F4ZEB4_9PEZI</name>
<dbReference type="PROSITE" id="PS00059">
    <property type="entry name" value="ADH_ZINC"/>
    <property type="match status" value="1"/>
</dbReference>
<dbReference type="InterPro" id="IPR013154">
    <property type="entry name" value="ADH-like_N"/>
</dbReference>
<dbReference type="InterPro" id="IPR002328">
    <property type="entry name" value="ADH_Zn_CS"/>
</dbReference>
<dbReference type="GO" id="GO:0008270">
    <property type="term" value="F:zinc ion binding"/>
    <property type="evidence" value="ECO:0007669"/>
    <property type="project" value="InterPro"/>
</dbReference>
<dbReference type="SMART" id="SM00829">
    <property type="entry name" value="PKS_ER"/>
    <property type="match status" value="1"/>
</dbReference>
<dbReference type="InterPro" id="IPR020843">
    <property type="entry name" value="ER"/>
</dbReference>
<dbReference type="AlphaFoldDB" id="A0A0F4ZEB4"/>
<dbReference type="InterPro" id="IPR036291">
    <property type="entry name" value="NAD(P)-bd_dom_sf"/>
</dbReference>
<comment type="caution">
    <text evidence="9">The sequence shown here is derived from an EMBL/GenBank/DDBJ whole genome shotgun (WGS) entry which is preliminary data.</text>
</comment>
<dbReference type="OrthoDB" id="1560166at2759"/>
<dbReference type="Proteomes" id="UP000033483">
    <property type="component" value="Unassembled WGS sequence"/>
</dbReference>
<dbReference type="FunFam" id="3.40.50.720:FF:000039">
    <property type="entry name" value="Alcohol dehydrogenase AdhP"/>
    <property type="match status" value="1"/>
</dbReference>
<dbReference type="InterPro" id="IPR011032">
    <property type="entry name" value="GroES-like_sf"/>
</dbReference>
<reference evidence="9 10" key="1">
    <citation type="submission" date="2015-03" db="EMBL/GenBank/DDBJ databases">
        <authorList>
            <person name="Radwan O."/>
            <person name="Al-Naeli F.A."/>
            <person name="Rendon G.A."/>
            <person name="Fields C."/>
        </authorList>
    </citation>
    <scope>NUCLEOTIDE SEQUENCE [LARGE SCALE GENOMIC DNA]</scope>
    <source>
        <strain evidence="9">CR-DP1</strain>
    </source>
</reference>
<sequence length="338" mass="35172">MTLPKTITAAVASTPKAPLEFKQFPMPTPSPGEVLVKILACGVCHSDMGVINGEFGPLPRVPGHEFVGDVVQVGEGVTRVKLGDRVGGAWHGGHDNSCSSCAIGMFQCCTSAAVNGVTRDGGYATYTLLRAEAAVRIPASMAPSAVAPLLCAGVTVFNSLRKLHVEQGALVAVQGLGGLGHLAVQYARAMGYTVAAVSRGESKREFAKKLGAEYYIDSSAEDVSSALMKLGGAAVIMCTAPSASAINPLIGGLAVKGTLLLLAVAFGVEIDAVQLIQRAASIQGWPSGSQCDTETAIAFAQRYGIKAMVEEFKLEQANEALESMTQSKVRFRAVLVME</sequence>
<evidence type="ECO:0000256" key="7">
    <source>
        <dbReference type="RuleBase" id="RU361277"/>
    </source>
</evidence>
<evidence type="ECO:0000259" key="8">
    <source>
        <dbReference type="SMART" id="SM00829"/>
    </source>
</evidence>
<dbReference type="EMBL" id="LAEV01001275">
    <property type="protein sequence ID" value="KKA28560.1"/>
    <property type="molecule type" value="Genomic_DNA"/>
</dbReference>
<keyword evidence="10" id="KW-1185">Reference proteome</keyword>
<dbReference type="SUPFAM" id="SSF50129">
    <property type="entry name" value="GroES-like"/>
    <property type="match status" value="1"/>
</dbReference>
<dbReference type="PANTHER" id="PTHR42940:SF7">
    <property type="entry name" value="ALCOHOL DEHYDROGENASE-LIKE N-TERMINAL DOMAIN-CONTAINING PROTEIN"/>
    <property type="match status" value="1"/>
</dbReference>
<keyword evidence="4 7" id="KW-0862">Zinc</keyword>
<accession>A0A0F4ZEB4</accession>
<evidence type="ECO:0000313" key="10">
    <source>
        <dbReference type="Proteomes" id="UP000033483"/>
    </source>
</evidence>
<evidence type="ECO:0000313" key="9">
    <source>
        <dbReference type="EMBL" id="KKA28560.1"/>
    </source>
</evidence>
<keyword evidence="6" id="KW-0520">NAD</keyword>
<feature type="domain" description="Enoyl reductase (ER)" evidence="8">
    <location>
        <begin position="16"/>
        <end position="335"/>
    </location>
</feature>
<dbReference type="GO" id="GO:0005737">
    <property type="term" value="C:cytoplasm"/>
    <property type="evidence" value="ECO:0007669"/>
    <property type="project" value="TreeGrafter"/>
</dbReference>
<evidence type="ECO:0000256" key="5">
    <source>
        <dbReference type="ARBA" id="ARBA00023002"/>
    </source>
</evidence>
<dbReference type="InterPro" id="IPR013149">
    <property type="entry name" value="ADH-like_C"/>
</dbReference>
<proteinExistence type="inferred from homology"/>
<dbReference type="GO" id="GO:0004022">
    <property type="term" value="F:alcohol dehydrogenase (NAD+) activity"/>
    <property type="evidence" value="ECO:0007669"/>
    <property type="project" value="TreeGrafter"/>
</dbReference>
<comment type="similarity">
    <text evidence="2 7">Belongs to the zinc-containing alcohol dehydrogenase family.</text>
</comment>
<keyword evidence="3 7" id="KW-0479">Metal-binding</keyword>
<dbReference type="Gene3D" id="3.90.180.10">
    <property type="entry name" value="Medium-chain alcohol dehydrogenases, catalytic domain"/>
    <property type="match status" value="1"/>
</dbReference>
<dbReference type="Pfam" id="PF08240">
    <property type="entry name" value="ADH_N"/>
    <property type="match status" value="1"/>
</dbReference>
<evidence type="ECO:0000256" key="4">
    <source>
        <dbReference type="ARBA" id="ARBA00022833"/>
    </source>
</evidence>
<evidence type="ECO:0000256" key="6">
    <source>
        <dbReference type="ARBA" id="ARBA00023027"/>
    </source>
</evidence>